<dbReference type="InterPro" id="IPR001841">
    <property type="entry name" value="Znf_RING"/>
</dbReference>
<dbReference type="InterPro" id="IPR013083">
    <property type="entry name" value="Znf_RING/FYVE/PHD"/>
</dbReference>
<evidence type="ECO:0000313" key="8">
    <source>
        <dbReference type="Proteomes" id="UP000663870"/>
    </source>
</evidence>
<evidence type="ECO:0000256" key="4">
    <source>
        <dbReference type="PROSITE-ProRule" id="PRU00175"/>
    </source>
</evidence>
<sequence>MSWSNQSIQSYYRDFLRCARCSHDFEYENPLYHPITLPTCHHTMCRKCINIIRNETKCPQDQISFEINHTPIDQLPTNYPLLMSFYDSSKSYTAAVNDDLQHITAIVHSVRKSSS</sequence>
<dbReference type="GO" id="GO:0008270">
    <property type="term" value="F:zinc ion binding"/>
    <property type="evidence" value="ECO:0007669"/>
    <property type="project" value="UniProtKB-KW"/>
</dbReference>
<keyword evidence="3" id="KW-0862">Zinc</keyword>
<comment type="caution">
    <text evidence="6">The sequence shown here is derived from an EMBL/GenBank/DDBJ whole genome shotgun (WGS) entry which is preliminary data.</text>
</comment>
<evidence type="ECO:0000313" key="6">
    <source>
        <dbReference type="EMBL" id="CAF0966999.1"/>
    </source>
</evidence>
<evidence type="ECO:0000313" key="7">
    <source>
        <dbReference type="EMBL" id="CAF1568999.1"/>
    </source>
</evidence>
<dbReference type="Proteomes" id="UP000663870">
    <property type="component" value="Unassembled WGS sequence"/>
</dbReference>
<organism evidence="6 8">
    <name type="scientific">Rotaria sordida</name>
    <dbReference type="NCBI Taxonomy" id="392033"/>
    <lineage>
        <taxon>Eukaryota</taxon>
        <taxon>Metazoa</taxon>
        <taxon>Spiralia</taxon>
        <taxon>Gnathifera</taxon>
        <taxon>Rotifera</taxon>
        <taxon>Eurotatoria</taxon>
        <taxon>Bdelloidea</taxon>
        <taxon>Philodinida</taxon>
        <taxon>Philodinidae</taxon>
        <taxon>Rotaria</taxon>
    </lineage>
</organism>
<evidence type="ECO:0000256" key="3">
    <source>
        <dbReference type="ARBA" id="ARBA00022833"/>
    </source>
</evidence>
<dbReference type="InterPro" id="IPR017907">
    <property type="entry name" value="Znf_RING_CS"/>
</dbReference>
<dbReference type="SUPFAM" id="SSF57850">
    <property type="entry name" value="RING/U-box"/>
    <property type="match status" value="1"/>
</dbReference>
<dbReference type="EMBL" id="CAJNOL010000257">
    <property type="protein sequence ID" value="CAF0966999.1"/>
    <property type="molecule type" value="Genomic_DNA"/>
</dbReference>
<accession>A0A814EES9</accession>
<keyword evidence="2 4" id="KW-0863">Zinc-finger</keyword>
<gene>
    <name evidence="6" type="ORF">JXQ802_LOCUS12466</name>
    <name evidence="7" type="ORF">SEV965_LOCUS39491</name>
</gene>
<name>A0A814EES9_9BILA</name>
<protein>
    <recommendedName>
        <fullName evidence="5">RING-type domain-containing protein</fullName>
    </recommendedName>
</protein>
<evidence type="ECO:0000259" key="5">
    <source>
        <dbReference type="PROSITE" id="PS50089"/>
    </source>
</evidence>
<dbReference type="PROSITE" id="PS50089">
    <property type="entry name" value="ZF_RING_2"/>
    <property type="match status" value="1"/>
</dbReference>
<feature type="domain" description="RING-type" evidence="5">
    <location>
        <begin position="18"/>
        <end position="62"/>
    </location>
</feature>
<dbReference type="Gene3D" id="3.30.40.10">
    <property type="entry name" value="Zinc/RING finger domain, C3HC4 (zinc finger)"/>
    <property type="match status" value="1"/>
</dbReference>
<dbReference type="AlphaFoldDB" id="A0A814EES9"/>
<dbReference type="EMBL" id="CAJNOU010014451">
    <property type="protein sequence ID" value="CAF1568999.1"/>
    <property type="molecule type" value="Genomic_DNA"/>
</dbReference>
<proteinExistence type="predicted"/>
<dbReference type="SMART" id="SM00184">
    <property type="entry name" value="RING"/>
    <property type="match status" value="1"/>
</dbReference>
<keyword evidence="8" id="KW-1185">Reference proteome</keyword>
<dbReference type="PROSITE" id="PS00518">
    <property type="entry name" value="ZF_RING_1"/>
    <property type="match status" value="1"/>
</dbReference>
<reference evidence="6" key="1">
    <citation type="submission" date="2021-02" db="EMBL/GenBank/DDBJ databases">
        <authorList>
            <person name="Nowell W R."/>
        </authorList>
    </citation>
    <scope>NUCLEOTIDE SEQUENCE</scope>
</reference>
<evidence type="ECO:0000256" key="2">
    <source>
        <dbReference type="ARBA" id="ARBA00022771"/>
    </source>
</evidence>
<dbReference type="Proteomes" id="UP000663889">
    <property type="component" value="Unassembled WGS sequence"/>
</dbReference>
<evidence type="ECO:0000256" key="1">
    <source>
        <dbReference type="ARBA" id="ARBA00022723"/>
    </source>
</evidence>
<keyword evidence="1" id="KW-0479">Metal-binding</keyword>